<evidence type="ECO:0000313" key="1">
    <source>
        <dbReference type="EMBL" id="OCS90833.1"/>
    </source>
</evidence>
<dbReference type="OrthoDB" id="2868979at2"/>
<keyword evidence="2" id="KW-1185">Reference proteome</keyword>
<dbReference type="Proteomes" id="UP000093482">
    <property type="component" value="Unassembled WGS sequence"/>
</dbReference>
<protein>
    <submittedName>
        <fullName evidence="1">Uncharacterized protein</fullName>
    </submittedName>
</protein>
<accession>A0A1C0YUK8</accession>
<reference evidence="1 2" key="1">
    <citation type="submission" date="2016-07" db="EMBL/GenBank/DDBJ databases">
        <title>Caryophanon latum genome sequencing.</title>
        <authorList>
            <person name="Verma A."/>
            <person name="Pal Y."/>
            <person name="Krishnamurthi S."/>
        </authorList>
    </citation>
    <scope>NUCLEOTIDE SEQUENCE [LARGE SCALE GENOMIC DNA]</scope>
    <source>
        <strain evidence="1 2">DSM 14151</strain>
    </source>
</reference>
<dbReference type="AlphaFoldDB" id="A0A1C0YUK8"/>
<dbReference type="RefSeq" id="WP_066464273.1">
    <property type="nucleotide sequence ID" value="NZ_MATO01000034.1"/>
</dbReference>
<dbReference type="EMBL" id="MATO01000034">
    <property type="protein sequence ID" value="OCS90833.1"/>
    <property type="molecule type" value="Genomic_DNA"/>
</dbReference>
<gene>
    <name evidence="1" type="ORF">A6K76_01925</name>
</gene>
<name>A0A1C0YUK8_9BACL</name>
<proteinExistence type="predicted"/>
<comment type="caution">
    <text evidence="1">The sequence shown here is derived from an EMBL/GenBank/DDBJ whole genome shotgun (WGS) entry which is preliminary data.</text>
</comment>
<evidence type="ECO:0000313" key="2">
    <source>
        <dbReference type="Proteomes" id="UP000093482"/>
    </source>
</evidence>
<sequence>MNDIIDELLKMTSSETIRQFRSHPKKVYKYYLAGILNDILFKKYIHESFFYHQAKFMFHSAKYLPNKDGEGYRKNKALAIETLKNNYFITPHQDSQIDILIVFFRNYLTDLKFNKKTLYLVSDLEKIIRIKDYFRDTNQHPIKNHHWIDITLHDNLIRTFPEFFNYQDLINLWNDYIKKYDKICELQKYNLSIRDNPEYRRLDYSYKGSERTLVILATNFVESYLYYYFYNIKASKLYPQNKLHKMKGYIQDTQIIEDLLFVEHPKIKENASISLQYNKFNYSIKIRDRFVHTSAFVEQTNKIAQLQPLLSLSTDETITILQNAIDFVYSIDNNLPENEKILFWWDSFETPDFNKRQFINPLNIFKS</sequence>
<organism evidence="1 2">
    <name type="scientific">Caryophanon latum</name>
    <dbReference type="NCBI Taxonomy" id="33977"/>
    <lineage>
        <taxon>Bacteria</taxon>
        <taxon>Bacillati</taxon>
        <taxon>Bacillota</taxon>
        <taxon>Bacilli</taxon>
        <taxon>Bacillales</taxon>
        <taxon>Caryophanaceae</taxon>
        <taxon>Caryophanon</taxon>
    </lineage>
</organism>